<sequence length="84" mass="9725">MKQVQKQVKISLTDQLYDFLLGQSSQLGIPVTQVVKHMIIEKAQKDSYPTYKASKRTEEAYKQAMLEKDKAILVEDIDEYFAKL</sequence>
<accession>A0A1F5FW31</accession>
<evidence type="ECO:0000313" key="2">
    <source>
        <dbReference type="Proteomes" id="UP000179237"/>
    </source>
</evidence>
<proteinExistence type="predicted"/>
<reference evidence="1 2" key="1">
    <citation type="journal article" date="2016" name="Nat. Commun.">
        <title>Thousands of microbial genomes shed light on interconnected biogeochemical processes in an aquifer system.</title>
        <authorList>
            <person name="Anantharaman K."/>
            <person name="Brown C.T."/>
            <person name="Hug L.A."/>
            <person name="Sharon I."/>
            <person name="Castelle C.J."/>
            <person name="Probst A.J."/>
            <person name="Thomas B.C."/>
            <person name="Singh A."/>
            <person name="Wilkins M.J."/>
            <person name="Karaoz U."/>
            <person name="Brodie E.L."/>
            <person name="Williams K.H."/>
            <person name="Hubbard S.S."/>
            <person name="Banfield J.F."/>
        </authorList>
    </citation>
    <scope>NUCLEOTIDE SEQUENCE [LARGE SCALE GENOMIC DNA]</scope>
</reference>
<dbReference type="Proteomes" id="UP000179237">
    <property type="component" value="Unassembled WGS sequence"/>
</dbReference>
<gene>
    <name evidence="1" type="ORF">A2572_00855</name>
</gene>
<protein>
    <recommendedName>
        <fullName evidence="3">Antitoxin</fullName>
    </recommendedName>
</protein>
<comment type="caution">
    <text evidence="1">The sequence shown here is derived from an EMBL/GenBank/DDBJ whole genome shotgun (WGS) entry which is preliminary data.</text>
</comment>
<dbReference type="AlphaFoldDB" id="A0A1F5FW31"/>
<evidence type="ECO:0008006" key="3">
    <source>
        <dbReference type="Google" id="ProtNLM"/>
    </source>
</evidence>
<dbReference type="EMBL" id="MFAQ01000009">
    <property type="protein sequence ID" value="OGD83754.1"/>
    <property type="molecule type" value="Genomic_DNA"/>
</dbReference>
<name>A0A1F5FW31_9BACT</name>
<evidence type="ECO:0000313" key="1">
    <source>
        <dbReference type="EMBL" id="OGD83754.1"/>
    </source>
</evidence>
<organism evidence="1 2">
    <name type="scientific">Candidatus Collierbacteria bacterium RIFOXYD1_FULL_40_9</name>
    <dbReference type="NCBI Taxonomy" id="1817731"/>
    <lineage>
        <taxon>Bacteria</taxon>
        <taxon>Candidatus Collieribacteriota</taxon>
    </lineage>
</organism>